<evidence type="ECO:0000313" key="2">
    <source>
        <dbReference type="EMBL" id="BCB88519.1"/>
    </source>
</evidence>
<gene>
    <name evidence="2" type="ORF">Psuf_058320</name>
</gene>
<sequence length="453" mass="49444">MGLVTRAIPATATFEWIDTLAHRLLRVDLVPLERLRGWEEDPRTGFLRHRTGRFFTVVGIESADGRGGPRWRQPILDQPDIGILGVLARMGEGVPELLVQGKVEPGNVNGVQLAPTVQATSSNYERVHGGRAVPYLELFRDPAGRRLADCRQSEHGDWFDRKSNRNMVVAVAGRIEPDPGFRWLSLPELHRMLEVDDLVNMDMRSVLACLPFASTGLLDGADRAGGLAGALARSYRRTRSASGTLADVQAALAAARRSSRLVTHRRPLRGLPGWVRAGGVVRHAGGRHFEVVGVDVAGEGREVDRWSQPMIRAVDVGLAAMLVTRIDGVAHVLASFRAEPGYRAQVEIGPTVSSRGRWADLGADVLPPHLATILSHCPDGVRFDVVQSEEGGRLFQTRTRHLVVESGYVEPGPGHRWLTLGQLEALVAQGHAVDIDARSLMACFQALVTRDPA</sequence>
<dbReference type="EMBL" id="AP022871">
    <property type="protein sequence ID" value="BCB88519.1"/>
    <property type="molecule type" value="Genomic_DNA"/>
</dbReference>
<evidence type="ECO:0000313" key="3">
    <source>
        <dbReference type="Proteomes" id="UP000503011"/>
    </source>
</evidence>
<accession>A0A6F8YR37</accession>
<dbReference type="AlphaFoldDB" id="A0A6F8YR37"/>
<reference evidence="2 3" key="1">
    <citation type="submission" date="2020-03" db="EMBL/GenBank/DDBJ databases">
        <title>Whole genome shotgun sequence of Phytohabitans suffuscus NBRC 105367.</title>
        <authorList>
            <person name="Komaki H."/>
            <person name="Tamura T."/>
        </authorList>
    </citation>
    <scope>NUCLEOTIDE SEQUENCE [LARGE SCALE GENOMIC DNA]</scope>
    <source>
        <strain evidence="2 3">NBRC 105367</strain>
    </source>
</reference>
<protein>
    <submittedName>
        <fullName evidence="2">NDP-hexose 2,3-dehydratase</fullName>
    </submittedName>
</protein>
<dbReference type="GO" id="GO:0016829">
    <property type="term" value="F:lyase activity"/>
    <property type="evidence" value="ECO:0007669"/>
    <property type="project" value="InterPro"/>
</dbReference>
<dbReference type="Gene3D" id="3.90.79.40">
    <property type="entry name" value="EvaA sugar 2,3-dehydratase subunit"/>
    <property type="match status" value="2"/>
</dbReference>
<organism evidence="2 3">
    <name type="scientific">Phytohabitans suffuscus</name>
    <dbReference type="NCBI Taxonomy" id="624315"/>
    <lineage>
        <taxon>Bacteria</taxon>
        <taxon>Bacillati</taxon>
        <taxon>Actinomycetota</taxon>
        <taxon>Actinomycetes</taxon>
        <taxon>Micromonosporales</taxon>
        <taxon>Micromonosporaceae</taxon>
    </lineage>
</organism>
<evidence type="ECO:0000259" key="1">
    <source>
        <dbReference type="Pfam" id="PF03559"/>
    </source>
</evidence>
<dbReference type="InterPro" id="IPR038153">
    <property type="entry name" value="EvaA-like_sf"/>
</dbReference>
<feature type="domain" description="dTDP-4-dehydro-6-deoxy-alpha-D-glucopyranose 2,3-dehydratase" evidence="1">
    <location>
        <begin position="246"/>
        <end position="443"/>
    </location>
</feature>
<proteinExistence type="predicted"/>
<name>A0A6F8YR37_9ACTN</name>
<reference evidence="2 3" key="2">
    <citation type="submission" date="2020-03" db="EMBL/GenBank/DDBJ databases">
        <authorList>
            <person name="Ichikawa N."/>
            <person name="Kimura A."/>
            <person name="Kitahashi Y."/>
            <person name="Uohara A."/>
        </authorList>
    </citation>
    <scope>NUCLEOTIDE SEQUENCE [LARGE SCALE GENOMIC DNA]</scope>
    <source>
        <strain evidence="2 3">NBRC 105367</strain>
    </source>
</reference>
<feature type="domain" description="dTDP-4-dehydro-6-deoxy-alpha-D-glucopyranose 2,3-dehydratase" evidence="1">
    <location>
        <begin position="16"/>
        <end position="210"/>
    </location>
</feature>
<keyword evidence="3" id="KW-1185">Reference proteome</keyword>
<dbReference type="Pfam" id="PF03559">
    <property type="entry name" value="Hexose_dehydrat"/>
    <property type="match status" value="2"/>
</dbReference>
<dbReference type="InterPro" id="IPR005212">
    <property type="entry name" value="EvaA-like"/>
</dbReference>
<dbReference type="KEGG" id="psuu:Psuf_058320"/>
<dbReference type="Proteomes" id="UP000503011">
    <property type="component" value="Chromosome"/>
</dbReference>